<dbReference type="GO" id="GO:0016020">
    <property type="term" value="C:membrane"/>
    <property type="evidence" value="ECO:0007669"/>
    <property type="project" value="InterPro"/>
</dbReference>
<evidence type="ECO:0000256" key="1">
    <source>
        <dbReference type="ARBA" id="ARBA00022729"/>
    </source>
</evidence>
<evidence type="ECO:0000259" key="4">
    <source>
        <dbReference type="PROSITE" id="PS51841"/>
    </source>
</evidence>
<name>A0A2S8G0P6_9BACT</name>
<dbReference type="GO" id="GO:0007154">
    <property type="term" value="P:cell communication"/>
    <property type="evidence" value="ECO:0007669"/>
    <property type="project" value="InterPro"/>
</dbReference>
<dbReference type="PANTHER" id="PTHR42834">
    <property type="entry name" value="ENDONUCLEASE/EXONUCLEASE/PHOSPHATASE FAMILY PROTEIN (AFU_ORTHOLOGUE AFUA_3G09210)"/>
    <property type="match status" value="1"/>
</dbReference>
<dbReference type="Gene3D" id="2.60.40.2030">
    <property type="match status" value="2"/>
</dbReference>
<proteinExistence type="predicted"/>
<dbReference type="SMART" id="SM00237">
    <property type="entry name" value="Calx_beta"/>
    <property type="match status" value="2"/>
</dbReference>
<evidence type="ECO:0000313" key="6">
    <source>
        <dbReference type="Proteomes" id="UP000239388"/>
    </source>
</evidence>
<evidence type="ECO:0000256" key="2">
    <source>
        <dbReference type="ARBA" id="ARBA00022737"/>
    </source>
</evidence>
<dbReference type="InterPro" id="IPR038081">
    <property type="entry name" value="CalX-like_sf"/>
</dbReference>
<comment type="caution">
    <text evidence="5">The sequence shown here is derived from an EMBL/GenBank/DDBJ whole genome shotgun (WGS) entry which is preliminary data.</text>
</comment>
<evidence type="ECO:0000313" key="5">
    <source>
        <dbReference type="EMBL" id="PQO38019.1"/>
    </source>
</evidence>
<keyword evidence="2" id="KW-0677">Repeat</keyword>
<dbReference type="SUPFAM" id="SSF141072">
    <property type="entry name" value="CalX-like"/>
    <property type="match status" value="4"/>
</dbReference>
<dbReference type="InterPro" id="IPR003644">
    <property type="entry name" value="Calx_beta"/>
</dbReference>
<sequence length="1964" mass="199659">MFINEFHYDNVSTDTGEFIEVAGPANTDLTGWSIELYNGNGGASYGTIALSGAIDDEGNGGGALYFDDFSNVQSGAIQNGSPDGIALIDNLGNVVQFLSYEGAMTASGGPADGMTSTDIGVAETGSTPVGQSLQLTGTGSQDSDFTWAGPSTSSPGSLNAGQTYQGSAAAATVSIAAGDAVKPEGDSGTTSFTFTVSRSGDGTGAVSVDYSVVAGDTDTADFGGSLPTGTVNFADGDTAPKTITINVSGDTDTETNETFDVVLSNIAGATLGNATASGTIQDDDALLPSVFINEFHYDNVSTDTGEFVEVAGPAGTDLTGWSIELYNGNGGASYGTIALSGVIDDEGNGGGALAFDDFSNVQFGAIQNGSPDGIALIDNLGNVVQFLSYEGSMTAVGGPADGAASEDVGVEEASNTPVGESLQLIGMGSQYSDFTWTGPTTASPGSLNSGQTFQGSTGAATVNISVDDASKAEGNSGTTSFTFTVTRTGNAAGAVSVDFNVVAVDTDASDFGGALPSGTVNFSDGDTAPKIITINVSGDTDAETNEAFDVVLSNASGATIGNATASGTIQDDDTPLPNVVINEFVVNHVGTDVDEFIEIFGDANTDLSSLTLLVIEGDGSVAGTIDNVFPLASQSTDVNGYFTNFSNNIIENGSITLLLVSDFSGSAGTDLDTDNDGILDVTPWSNILDDVSVDDGGAGDLHYSTSVLSPGQDGNALSFGGASRIPNGTDTDSAADWRRNHFNGDGLPSIGETFQTPPGEAVNTPGAVNYYVNTSPTLIVQESDSSTEVSEAGQTDTFQVSLSGNPSSPVTVTITPSNSQLDLGNGPGAAVVLVLNDSLPQLITVAAVDDAAIEGLHTASIGISTSSSDSNYNGLSGSVSVSISDNDSTAPYTIINEFVANHSGVDTDAFVEVLSSSNADLSSLSIVEISGNSPYAGEIASVTQLSTSDANGYQVVLNDFFNNSMTLLLVENFSGQVGDDLDTDDDGILDFEAPGASTTAPWSAIRDSIAVHQGSEFVYTNVVLEAGFDGNSFLPGGASRIPNGTDTDTAADWVRNDFNGEGLASLPGAVAVPGDAINTPGAANAIKSGLNLVESNGNTAVVEAGASDTIDFSLGTIPSSVVTVTVTPDGQLDLGSGAGVPIQLLFQPDASSATPVTVTVNAFDDTIAEGSHTGLISISYSSSDAAYNGTAPDITVSIADDDAASPSVVISELMYNPNSSEAIPLAEWIEVVNVGPGSVDLSGWKFDDEDSTDWGAIPGGTILTEGQVAVFFDAAFTTAADFRSDWNVPASALVIGIDWGSLSNSPSDTNEILALLDGAMVQQDLVNYDDAGDWPSDPGGPSIYLTNLSSDNNVGTNWAQSVVGVDGAINPNGVTFDVTDVGSPGVVPTASVAPDVIVTESDDSTLVVEGGATDSIDLVLQGTPTDDVTITLTPSNNEIDLGLGAGVPVVVTFMPGTAATPQTVTITAVNDTAVEGLHSSEISFSVTSADGNYNGLAVSPVSVTIVDDDAPVSTNAVINEFVADHTGTDDYAFVEIFAPGVSVPTDLSGLTLLEIEGGASNRGTIDKIAAIGLTDANGYFVANLDAENDTVTYLLVSGFTGSVGDDLDTNDDGILDATPWTAIVDSVATIDNPLADFAYADAPALTPDLDGDSFQYGGASRIPNGTDTDTVNDWVRNNFSGAGFAAFPGATPNPGEALNTPGAANVVSASDTVAPTILAVKVAGSSWSSAFLTSVDAAESEGWLLEEANQLRNLSWTNVDTIYVQFSEDIGDFTAADFALVGVNVPDYAAASMIGSVSYDSGSFVATIHLSTPFAADKVLLQIEDGVTDLAGNQLDGEWTDSVSTESGNGTAGGDFNFRFNVLPGDVNGNGIVLGDDVLAVNGKTFTFPGFPSYDPFTDIDGSGSVLGDDVLAVNGRTFTFLPGGEPVAPAPLVASLATTTSDESDSWSEEAVDELFALIDSEL</sequence>
<dbReference type="Gene3D" id="2.60.40.1220">
    <property type="match status" value="1"/>
</dbReference>
<dbReference type="PROSITE" id="PS51841">
    <property type="entry name" value="LTD"/>
    <property type="match status" value="1"/>
</dbReference>
<gene>
    <name evidence="5" type="ORF">C5Y98_07990</name>
</gene>
<feature type="domain" description="LTD" evidence="4">
    <location>
        <begin position="1205"/>
        <end position="1390"/>
    </location>
</feature>
<dbReference type="Proteomes" id="UP000239388">
    <property type="component" value="Unassembled WGS sequence"/>
</dbReference>
<keyword evidence="3" id="KW-0106">Calcium</keyword>
<keyword evidence="1" id="KW-0732">Signal</keyword>
<accession>A0A2S8G0P6</accession>
<dbReference type="Pfam" id="PF03160">
    <property type="entry name" value="Calx-beta"/>
    <property type="match status" value="3"/>
</dbReference>
<dbReference type="InterPro" id="IPR014755">
    <property type="entry name" value="Cu-Rt/internalin_Ig-like"/>
</dbReference>
<dbReference type="SUPFAM" id="SSF74853">
    <property type="entry name" value="Lamin A/C globular tail domain"/>
    <property type="match status" value="1"/>
</dbReference>
<organism evidence="5 6">
    <name type="scientific">Blastopirellula marina</name>
    <dbReference type="NCBI Taxonomy" id="124"/>
    <lineage>
        <taxon>Bacteria</taxon>
        <taxon>Pseudomonadati</taxon>
        <taxon>Planctomycetota</taxon>
        <taxon>Planctomycetia</taxon>
        <taxon>Pirellulales</taxon>
        <taxon>Pirellulaceae</taxon>
        <taxon>Blastopirellula</taxon>
    </lineage>
</organism>
<reference evidence="5 6" key="1">
    <citation type="submission" date="2018-02" db="EMBL/GenBank/DDBJ databases">
        <title>Comparative genomes isolates from brazilian mangrove.</title>
        <authorList>
            <person name="Araujo J.E."/>
            <person name="Taketani R.G."/>
            <person name="Silva M.C.P."/>
            <person name="Loureco M.V."/>
            <person name="Andreote F.D."/>
        </authorList>
    </citation>
    <scope>NUCLEOTIDE SEQUENCE [LARGE SCALE GENOMIC DNA]</scope>
    <source>
        <strain evidence="5 6">NAP PRIS-MGV</strain>
    </source>
</reference>
<dbReference type="EMBL" id="PUIB01000011">
    <property type="protein sequence ID" value="PQO38019.1"/>
    <property type="molecule type" value="Genomic_DNA"/>
</dbReference>
<dbReference type="InterPro" id="IPR001322">
    <property type="entry name" value="Lamin_tail_dom"/>
</dbReference>
<dbReference type="InterPro" id="IPR036415">
    <property type="entry name" value="Lamin_tail_dom_sf"/>
</dbReference>
<dbReference type="PANTHER" id="PTHR42834:SF1">
    <property type="entry name" value="ENDONUCLEASE_EXONUCLEASE_PHOSPHATASE FAMILY PROTEIN (AFU_ORTHOLOGUE AFUA_3G09210)"/>
    <property type="match status" value="1"/>
</dbReference>
<evidence type="ECO:0000256" key="3">
    <source>
        <dbReference type="ARBA" id="ARBA00022837"/>
    </source>
</evidence>
<protein>
    <recommendedName>
        <fullName evidence="4">LTD domain-containing protein</fullName>
    </recommendedName>
</protein>
<dbReference type="Pfam" id="PF00932">
    <property type="entry name" value="LTD"/>
    <property type="match status" value="1"/>
</dbReference>